<dbReference type="Proteomes" id="UP000607653">
    <property type="component" value="Unassembled WGS sequence"/>
</dbReference>
<sequence>MKIVETTFNDDLLESIALTMYCGAYHQIEVVEVEGEDVVFVEMTQLNWMIDKWVRLKKKIKDNGAASNEQKTIEMEKVNVCTIVADDTIDAHTNDIVNGKSKESETSCLPY</sequence>
<evidence type="ECO:0000313" key="1">
    <source>
        <dbReference type="EMBL" id="DAD22343.1"/>
    </source>
</evidence>
<evidence type="ECO:0000313" key="2">
    <source>
        <dbReference type="Proteomes" id="UP000607653"/>
    </source>
</evidence>
<dbReference type="AlphaFoldDB" id="A0A822XRP5"/>
<name>A0A822XRP5_NELNU</name>
<keyword evidence="2" id="KW-1185">Reference proteome</keyword>
<gene>
    <name evidence="1" type="ORF">HUJ06_023806</name>
</gene>
<reference evidence="1 2" key="1">
    <citation type="journal article" date="2020" name="Mol. Biol. Evol.">
        <title>Distinct Expression and Methylation Patterns for Genes with Different Fates following a Single Whole-Genome Duplication in Flowering Plants.</title>
        <authorList>
            <person name="Shi T."/>
            <person name="Rahmani R.S."/>
            <person name="Gugger P.F."/>
            <person name="Wang M."/>
            <person name="Li H."/>
            <person name="Zhang Y."/>
            <person name="Li Z."/>
            <person name="Wang Q."/>
            <person name="Van de Peer Y."/>
            <person name="Marchal K."/>
            <person name="Chen J."/>
        </authorList>
    </citation>
    <scope>NUCLEOTIDE SEQUENCE [LARGE SCALE GENOMIC DNA]</scope>
    <source>
        <tissue evidence="1">Leaf</tissue>
    </source>
</reference>
<dbReference type="EMBL" id="DUZY01000001">
    <property type="protein sequence ID" value="DAD22343.1"/>
    <property type="molecule type" value="Genomic_DNA"/>
</dbReference>
<comment type="caution">
    <text evidence="1">The sequence shown here is derived from an EMBL/GenBank/DDBJ whole genome shotgun (WGS) entry which is preliminary data.</text>
</comment>
<protein>
    <submittedName>
        <fullName evidence="1">Uncharacterized protein</fullName>
    </submittedName>
</protein>
<organism evidence="1 2">
    <name type="scientific">Nelumbo nucifera</name>
    <name type="common">Sacred lotus</name>
    <dbReference type="NCBI Taxonomy" id="4432"/>
    <lineage>
        <taxon>Eukaryota</taxon>
        <taxon>Viridiplantae</taxon>
        <taxon>Streptophyta</taxon>
        <taxon>Embryophyta</taxon>
        <taxon>Tracheophyta</taxon>
        <taxon>Spermatophyta</taxon>
        <taxon>Magnoliopsida</taxon>
        <taxon>Proteales</taxon>
        <taxon>Nelumbonaceae</taxon>
        <taxon>Nelumbo</taxon>
    </lineage>
</organism>
<accession>A0A822XRP5</accession>
<proteinExistence type="predicted"/>